<feature type="transmembrane region" description="Helical" evidence="6">
    <location>
        <begin position="52"/>
        <end position="73"/>
    </location>
</feature>
<dbReference type="AlphaFoldDB" id="A0A0S2SP50"/>
<dbReference type="Pfam" id="PF01554">
    <property type="entry name" value="MatE"/>
    <property type="match status" value="2"/>
</dbReference>
<keyword evidence="5 6" id="KW-0472">Membrane</keyword>
<feature type="transmembrane region" description="Helical" evidence="6">
    <location>
        <begin position="235"/>
        <end position="256"/>
    </location>
</feature>
<feature type="transmembrane region" description="Helical" evidence="6">
    <location>
        <begin position="94"/>
        <end position="113"/>
    </location>
</feature>
<organism evidence="7 8">
    <name type="scientific">Aeromonas schubertii</name>
    <dbReference type="NCBI Taxonomy" id="652"/>
    <lineage>
        <taxon>Bacteria</taxon>
        <taxon>Pseudomonadati</taxon>
        <taxon>Pseudomonadota</taxon>
        <taxon>Gammaproteobacteria</taxon>
        <taxon>Aeromonadales</taxon>
        <taxon>Aeromonadaceae</taxon>
        <taxon>Aeromonas</taxon>
    </lineage>
</organism>
<reference evidence="7 8" key="2">
    <citation type="journal article" date="2016" name="Genome Announc.">
        <title>Complete Genome Sequence of the Highly Virulent Aeromonas schubertii Strain WL1483, Isolated from Diseased Snakehead Fish (Channa argus) in China.</title>
        <authorList>
            <person name="Liu L."/>
            <person name="Li N."/>
            <person name="Zhang D."/>
            <person name="Fu X."/>
            <person name="Shi C."/>
            <person name="Lin Q."/>
            <person name="Hao G."/>
        </authorList>
    </citation>
    <scope>NUCLEOTIDE SEQUENCE [LARGE SCALE GENOMIC DNA]</scope>
    <source>
        <strain evidence="7 8">WL1483</strain>
    </source>
</reference>
<feature type="transmembrane region" description="Helical" evidence="6">
    <location>
        <begin position="276"/>
        <end position="296"/>
    </location>
</feature>
<dbReference type="PANTHER" id="PTHR43823">
    <property type="entry name" value="SPORULATION PROTEIN YKVU"/>
    <property type="match status" value="1"/>
</dbReference>
<feature type="transmembrane region" description="Helical" evidence="6">
    <location>
        <begin position="389"/>
        <end position="411"/>
    </location>
</feature>
<feature type="transmembrane region" description="Helical" evidence="6">
    <location>
        <begin position="12"/>
        <end position="32"/>
    </location>
</feature>
<dbReference type="InterPro" id="IPR002528">
    <property type="entry name" value="MATE_fam"/>
</dbReference>
<keyword evidence="4 6" id="KW-1133">Transmembrane helix</keyword>
<keyword evidence="3 6" id="KW-0812">Transmembrane</keyword>
<dbReference type="KEGG" id="asr:WL1483_4111"/>
<feature type="transmembrane region" description="Helical" evidence="6">
    <location>
        <begin position="193"/>
        <end position="214"/>
    </location>
</feature>
<dbReference type="GO" id="GO:0015297">
    <property type="term" value="F:antiporter activity"/>
    <property type="evidence" value="ECO:0007669"/>
    <property type="project" value="InterPro"/>
</dbReference>
<evidence type="ECO:0000256" key="4">
    <source>
        <dbReference type="ARBA" id="ARBA00022989"/>
    </source>
</evidence>
<dbReference type="GO" id="GO:0005886">
    <property type="term" value="C:plasma membrane"/>
    <property type="evidence" value="ECO:0007669"/>
    <property type="project" value="UniProtKB-SubCell"/>
</dbReference>
<feature type="transmembrane region" description="Helical" evidence="6">
    <location>
        <begin position="168"/>
        <end position="187"/>
    </location>
</feature>
<evidence type="ECO:0000256" key="2">
    <source>
        <dbReference type="ARBA" id="ARBA00022475"/>
    </source>
</evidence>
<comment type="subcellular location">
    <subcellularLocation>
        <location evidence="1">Cell membrane</location>
        <topology evidence="1">Multi-pass membrane protein</topology>
    </subcellularLocation>
</comment>
<gene>
    <name evidence="7" type="ORF">WL1483_4111</name>
</gene>
<proteinExistence type="predicted"/>
<protein>
    <submittedName>
        <fullName evidence="7">Cation (Na+-coupled) multidrug resistance efflux pump</fullName>
    </submittedName>
</protein>
<evidence type="ECO:0000313" key="8">
    <source>
        <dbReference type="Proteomes" id="UP000058114"/>
    </source>
</evidence>
<evidence type="ECO:0000256" key="3">
    <source>
        <dbReference type="ARBA" id="ARBA00022692"/>
    </source>
</evidence>
<dbReference type="GO" id="GO:0042910">
    <property type="term" value="F:xenobiotic transmembrane transporter activity"/>
    <property type="evidence" value="ECO:0007669"/>
    <property type="project" value="InterPro"/>
</dbReference>
<evidence type="ECO:0000313" key="7">
    <source>
        <dbReference type="EMBL" id="ALP43530.1"/>
    </source>
</evidence>
<reference evidence="8" key="1">
    <citation type="submission" date="2015-10" db="EMBL/GenBank/DDBJ databases">
        <title>Complete Genome Sequence of Aeromonas schubertii strain WL1483.</title>
        <authorList>
            <person name="Liu L."/>
        </authorList>
    </citation>
    <scope>NUCLEOTIDE SEQUENCE [LARGE SCALE GENOMIC DNA]</scope>
    <source>
        <strain evidence="8">WL1483</strain>
    </source>
</reference>
<dbReference type="PATRIC" id="fig|652.5.peg.3021"/>
<sequence>MSTLRHRALSRRFWHYALPSILAMIVPASYYLVDGIFVGHFVGAEGLAAINLVYPVIMALIGLAAMVAMGAATRISLHLGARREGEARQSLVNSLWLLLLLGLLAPLAILPFLDRWLTLLDLTPQSPAWSHARDYLAWIGGGALLLGTNLAVPYLLRNDGRPRLAMGLTMLGGLLNIGFNTLLVAWLDLGLVGAAQAILLTEAIITLLGLGYFFSRHARLRLRLRDLRPGRGATGPLLLAGAPTLVADLNVGMLLYLHNSQLLAYGGVRDVAGYTVAGYMEAVFVVILQGLAFGIQPLIGRAVGAGRHHEVRFLMKLALRITLAYGLVMWSLIHLFPQQVALAFLGDGDPLVLAAAVSSLRLNLMGMPLEGLELMGIVLLQAMDRPRPALALTVTKTLLLIPLILGLPLLFGIEGVLLAQPTTVTLLAAPLLFLLWREWQRLGEARPALRTLHPAGP</sequence>
<accession>A0A0S2SP50</accession>
<dbReference type="Proteomes" id="UP000058114">
    <property type="component" value="Chromosome"/>
</dbReference>
<dbReference type="EMBL" id="CP013067">
    <property type="protein sequence ID" value="ALP43530.1"/>
    <property type="molecule type" value="Genomic_DNA"/>
</dbReference>
<keyword evidence="2" id="KW-1003">Cell membrane</keyword>
<evidence type="ECO:0000256" key="5">
    <source>
        <dbReference type="ARBA" id="ARBA00023136"/>
    </source>
</evidence>
<dbReference type="PANTHER" id="PTHR43823:SF3">
    <property type="entry name" value="MULTIDRUG EXPORT PROTEIN MEPA"/>
    <property type="match status" value="1"/>
</dbReference>
<feature type="transmembrane region" description="Helical" evidence="6">
    <location>
        <begin position="417"/>
        <end position="436"/>
    </location>
</feature>
<feature type="transmembrane region" description="Helical" evidence="6">
    <location>
        <begin position="317"/>
        <end position="336"/>
    </location>
</feature>
<dbReference type="InterPro" id="IPR051327">
    <property type="entry name" value="MATE_MepA_subfamily"/>
</dbReference>
<name>A0A0S2SP50_9GAMM</name>
<feature type="transmembrane region" description="Helical" evidence="6">
    <location>
        <begin position="135"/>
        <end position="156"/>
    </location>
</feature>
<dbReference type="RefSeq" id="WP_060586928.1">
    <property type="nucleotide sequence ID" value="NZ_CP013067.1"/>
</dbReference>
<evidence type="ECO:0000256" key="1">
    <source>
        <dbReference type="ARBA" id="ARBA00004651"/>
    </source>
</evidence>
<evidence type="ECO:0000256" key="6">
    <source>
        <dbReference type="SAM" id="Phobius"/>
    </source>
</evidence>